<dbReference type="Proteomes" id="UP000199236">
    <property type="component" value="Unassembled WGS sequence"/>
</dbReference>
<evidence type="ECO:0000313" key="2">
    <source>
        <dbReference type="Proteomes" id="UP000199236"/>
    </source>
</evidence>
<sequence>MISSSLCAGALGGRMRNLELGRQTRPVRNPIYCKIRKLQICNVGQNVASVAKAAGLGGLPNLIRRV</sequence>
<keyword evidence="2" id="KW-1185">Reference proteome</keyword>
<protein>
    <submittedName>
        <fullName evidence="1">Uncharacterized protein</fullName>
    </submittedName>
</protein>
<dbReference type="AlphaFoldDB" id="A0A1I5HE82"/>
<evidence type="ECO:0000313" key="1">
    <source>
        <dbReference type="EMBL" id="SFO46141.1"/>
    </source>
</evidence>
<dbReference type="EMBL" id="FOVR01000006">
    <property type="protein sequence ID" value="SFO46141.1"/>
    <property type="molecule type" value="Genomic_DNA"/>
</dbReference>
<accession>A0A1I5HE82</accession>
<gene>
    <name evidence="1" type="ORF">SAMN04488056_106168</name>
</gene>
<name>A0A1I5HE82_9HYPH</name>
<proteinExistence type="predicted"/>
<organism evidence="1 2">
    <name type="scientific">Cohaesibacter marisflavi</name>
    <dbReference type="NCBI Taxonomy" id="655353"/>
    <lineage>
        <taxon>Bacteria</taxon>
        <taxon>Pseudomonadati</taxon>
        <taxon>Pseudomonadota</taxon>
        <taxon>Alphaproteobacteria</taxon>
        <taxon>Hyphomicrobiales</taxon>
        <taxon>Cohaesibacteraceae</taxon>
    </lineage>
</organism>
<dbReference type="STRING" id="655353.SAMN04488056_106168"/>
<reference evidence="1 2" key="1">
    <citation type="submission" date="2016-10" db="EMBL/GenBank/DDBJ databases">
        <authorList>
            <person name="de Groot N.N."/>
        </authorList>
    </citation>
    <scope>NUCLEOTIDE SEQUENCE [LARGE SCALE GENOMIC DNA]</scope>
    <source>
        <strain evidence="1 2">CGMCC 1.9157</strain>
    </source>
</reference>